<keyword evidence="2" id="KW-0378">Hydrolase</keyword>
<proteinExistence type="predicted"/>
<dbReference type="GO" id="GO:0016787">
    <property type="term" value="F:hydrolase activity"/>
    <property type="evidence" value="ECO:0007669"/>
    <property type="project" value="UniProtKB-KW"/>
</dbReference>
<evidence type="ECO:0000259" key="1">
    <source>
        <dbReference type="Pfam" id="PF12146"/>
    </source>
</evidence>
<dbReference type="PATRIC" id="fig|1300342.3.peg.3098"/>
<evidence type="ECO:0000313" key="2">
    <source>
        <dbReference type="EMBL" id="ANB19161.1"/>
    </source>
</evidence>
<dbReference type="EMBL" id="CP015249">
    <property type="protein sequence ID" value="ANB19161.1"/>
    <property type="molecule type" value="Genomic_DNA"/>
</dbReference>
<gene>
    <name evidence="2" type="ORF">I596_3171</name>
</gene>
<dbReference type="InterPro" id="IPR022742">
    <property type="entry name" value="Hydrolase_4"/>
</dbReference>
<dbReference type="Pfam" id="PF12146">
    <property type="entry name" value="Hydrolase_4"/>
    <property type="match status" value="1"/>
</dbReference>
<evidence type="ECO:0000313" key="3">
    <source>
        <dbReference type="Proteomes" id="UP000076830"/>
    </source>
</evidence>
<dbReference type="Gene3D" id="3.40.50.1820">
    <property type="entry name" value="alpha/beta hydrolase"/>
    <property type="match status" value="1"/>
</dbReference>
<dbReference type="InterPro" id="IPR029058">
    <property type="entry name" value="AB_hydrolase_fold"/>
</dbReference>
<name>A0A160DXV5_9GAMM</name>
<organism evidence="2 3">
    <name type="scientific">Dokdonella koreensis DS-123</name>
    <dbReference type="NCBI Taxonomy" id="1300342"/>
    <lineage>
        <taxon>Bacteria</taxon>
        <taxon>Pseudomonadati</taxon>
        <taxon>Pseudomonadota</taxon>
        <taxon>Gammaproteobacteria</taxon>
        <taxon>Lysobacterales</taxon>
        <taxon>Rhodanobacteraceae</taxon>
        <taxon>Dokdonella</taxon>
    </lineage>
</organism>
<dbReference type="PIRSF" id="PIRSF037442">
    <property type="entry name" value="UCP037442_abhydr"/>
    <property type="match status" value="1"/>
</dbReference>
<feature type="domain" description="Serine aminopeptidase S33" evidence="1">
    <location>
        <begin position="33"/>
        <end position="242"/>
    </location>
</feature>
<dbReference type="KEGG" id="dko:I596_3171"/>
<dbReference type="AlphaFoldDB" id="A0A160DXV5"/>
<dbReference type="STRING" id="1300342.I596_3171"/>
<dbReference type="Proteomes" id="UP000076830">
    <property type="component" value="Chromosome"/>
</dbReference>
<sequence>MRAGDGPEATLELDLPAGAETGLLWLPALGVAARHYEPLAHALAETGIAVARHEWRGLGSSTVRASRACDWSYRELLVQDLPASLRAARAAAPQVRWYVGGHSLGAQLAALALAFEPEDLQGLVIVAGGVPWWRHFPPGRGLAFRAILGMLRPLLAATGHFPGRRLGFGGREARGVMRDWAASAISGRYGSAATGTDAEAALAAVQRPVLGVWFDQDALVPRAAFDALLDRIGGRDHAVAVFGRDELGGLAADHFSWMKQPGPVARQLAGWLHARA</sequence>
<keyword evidence="3" id="KW-1185">Reference proteome</keyword>
<dbReference type="InterPro" id="IPR017208">
    <property type="entry name" value="UCP037442_abhydr"/>
</dbReference>
<protein>
    <submittedName>
        <fullName evidence="2">Alpha/beta hydrolase</fullName>
    </submittedName>
</protein>
<dbReference type="SUPFAM" id="SSF53474">
    <property type="entry name" value="alpha/beta-Hydrolases"/>
    <property type="match status" value="1"/>
</dbReference>
<accession>A0A160DXV5</accession>
<reference evidence="2 3" key="1">
    <citation type="submission" date="2016-04" db="EMBL/GenBank/DDBJ databases">
        <title>Complete genome sequence of Dokdonella koreensis DS-123T.</title>
        <authorList>
            <person name="Kim J.F."/>
            <person name="Lee H."/>
            <person name="Kwak M.-J."/>
        </authorList>
    </citation>
    <scope>NUCLEOTIDE SEQUENCE [LARGE SCALE GENOMIC DNA]</scope>
    <source>
        <strain evidence="2 3">DS-123</strain>
    </source>
</reference>